<dbReference type="SUPFAM" id="SSF53613">
    <property type="entry name" value="Ribokinase-like"/>
    <property type="match status" value="1"/>
</dbReference>
<keyword evidence="3" id="KW-0547">Nucleotide-binding</keyword>
<dbReference type="GO" id="GO:0008673">
    <property type="term" value="F:2-dehydro-3-deoxygluconokinase activity"/>
    <property type="evidence" value="ECO:0007669"/>
    <property type="project" value="UniProtKB-EC"/>
</dbReference>
<feature type="domain" description="Carbohydrate kinase PfkB" evidence="6">
    <location>
        <begin position="4"/>
        <end position="303"/>
    </location>
</feature>
<dbReference type="EC" id="2.7.1.45" evidence="7"/>
<dbReference type="Pfam" id="PF00294">
    <property type="entry name" value="PfkB"/>
    <property type="match status" value="1"/>
</dbReference>
<proteinExistence type="inferred from homology"/>
<sequence>MSLKDVVTFGEAMVMFVAEKPGALKDIDKFSRRLAGAEVNTAVGFARLGLSAGWVSRLGDDAFGEYIREYLVRENIDISGVTRDSRHPTGFQLKSKVLEGDPQVQYFRKNSAASTLSGTDVDAGYLTDFRHLHMTGIPPALTKETREFAYAALGAMKAAGRSVSFDPNLRPSLWSSREEMVSVINDLACRADWVLPGVEEGEILTGSRNPREIAEFYLSRGVSLVAVKLGPEGAYFCTPGGEGTVQGFKVERIVDTVGAGDGFAVGLVSGLLQGLTVSQAVQRGNAIGALAVQSEGDHDGYPTRPELETYLQHHLTGVES</sequence>
<keyword evidence="5" id="KW-0067">ATP-binding</keyword>
<dbReference type="PANTHER" id="PTHR43085">
    <property type="entry name" value="HEXOKINASE FAMILY MEMBER"/>
    <property type="match status" value="1"/>
</dbReference>
<reference evidence="7 8" key="1">
    <citation type="submission" date="2023-07" db="EMBL/GenBank/DDBJ databases">
        <title>Genomic Encyclopedia of Type Strains, Phase IV (KMG-IV): sequencing the most valuable type-strain genomes for metagenomic binning, comparative biology and taxonomic classification.</title>
        <authorList>
            <person name="Goeker M."/>
        </authorList>
    </citation>
    <scope>NUCLEOTIDE SEQUENCE [LARGE SCALE GENOMIC DNA]</scope>
    <source>
        <strain evidence="7 8">T98</strain>
    </source>
</reference>
<dbReference type="PROSITE" id="PS00584">
    <property type="entry name" value="PFKB_KINASES_2"/>
    <property type="match status" value="1"/>
</dbReference>
<protein>
    <submittedName>
        <fullName evidence="7">2-dehydro-3-deoxygluconokinase</fullName>
        <ecNumber evidence="7">2.7.1.45</ecNumber>
    </submittedName>
</protein>
<dbReference type="CDD" id="cd01166">
    <property type="entry name" value="KdgK"/>
    <property type="match status" value="1"/>
</dbReference>
<organism evidence="7 8">
    <name type="scientific">Paenibacillus forsythiae</name>
    <dbReference type="NCBI Taxonomy" id="365616"/>
    <lineage>
        <taxon>Bacteria</taxon>
        <taxon>Bacillati</taxon>
        <taxon>Bacillota</taxon>
        <taxon>Bacilli</taxon>
        <taxon>Bacillales</taxon>
        <taxon>Paenibacillaceae</taxon>
        <taxon>Paenibacillus</taxon>
    </lineage>
</organism>
<dbReference type="InterPro" id="IPR029056">
    <property type="entry name" value="Ribokinase-like"/>
</dbReference>
<keyword evidence="2 7" id="KW-0808">Transferase</keyword>
<dbReference type="RefSeq" id="WP_025702952.1">
    <property type="nucleotide sequence ID" value="NZ_JAUSUY010000011.1"/>
</dbReference>
<evidence type="ECO:0000259" key="6">
    <source>
        <dbReference type="Pfam" id="PF00294"/>
    </source>
</evidence>
<dbReference type="InterPro" id="IPR011611">
    <property type="entry name" value="PfkB_dom"/>
</dbReference>
<dbReference type="EMBL" id="JAUSUY010000011">
    <property type="protein sequence ID" value="MDT3427222.1"/>
    <property type="molecule type" value="Genomic_DNA"/>
</dbReference>
<keyword evidence="4" id="KW-0418">Kinase</keyword>
<evidence type="ECO:0000256" key="3">
    <source>
        <dbReference type="ARBA" id="ARBA00022741"/>
    </source>
</evidence>
<evidence type="ECO:0000313" key="8">
    <source>
        <dbReference type="Proteomes" id="UP001248709"/>
    </source>
</evidence>
<evidence type="ECO:0000256" key="1">
    <source>
        <dbReference type="ARBA" id="ARBA00010688"/>
    </source>
</evidence>
<dbReference type="PANTHER" id="PTHR43085:SF1">
    <property type="entry name" value="PSEUDOURIDINE KINASE-RELATED"/>
    <property type="match status" value="1"/>
</dbReference>
<dbReference type="Gene3D" id="3.40.1190.20">
    <property type="match status" value="1"/>
</dbReference>
<comment type="caution">
    <text evidence="7">The sequence shown here is derived from an EMBL/GenBank/DDBJ whole genome shotgun (WGS) entry which is preliminary data.</text>
</comment>
<evidence type="ECO:0000256" key="4">
    <source>
        <dbReference type="ARBA" id="ARBA00022777"/>
    </source>
</evidence>
<evidence type="ECO:0000256" key="5">
    <source>
        <dbReference type="ARBA" id="ARBA00022840"/>
    </source>
</evidence>
<evidence type="ECO:0000313" key="7">
    <source>
        <dbReference type="EMBL" id="MDT3427222.1"/>
    </source>
</evidence>
<dbReference type="Proteomes" id="UP001248709">
    <property type="component" value="Unassembled WGS sequence"/>
</dbReference>
<keyword evidence="8" id="KW-1185">Reference proteome</keyword>
<evidence type="ECO:0000256" key="2">
    <source>
        <dbReference type="ARBA" id="ARBA00022679"/>
    </source>
</evidence>
<dbReference type="InterPro" id="IPR050306">
    <property type="entry name" value="PfkB_Carbo_kinase"/>
</dbReference>
<accession>A0ABU3H8T2</accession>
<dbReference type="InterPro" id="IPR002173">
    <property type="entry name" value="Carboh/pur_kinase_PfkB_CS"/>
</dbReference>
<gene>
    <name evidence="7" type="ORF">J2Z22_002773</name>
</gene>
<comment type="similarity">
    <text evidence="1">Belongs to the carbohydrate kinase PfkB family.</text>
</comment>
<name>A0ABU3H8T2_9BACL</name>